<gene>
    <name evidence="5" type="primary">coaE</name>
    <name evidence="7" type="ORF">ENL07_05285</name>
</gene>
<feature type="binding site" evidence="5">
    <location>
        <begin position="15"/>
        <end position="20"/>
    </location>
    <ligand>
        <name>ATP</name>
        <dbReference type="ChEBI" id="CHEBI:30616"/>
    </ligand>
</feature>
<keyword evidence="3 5" id="KW-0067">ATP-binding</keyword>
<dbReference type="HAMAP" id="MF_00376">
    <property type="entry name" value="Dephospho_CoA_kinase"/>
    <property type="match status" value="1"/>
</dbReference>
<comment type="pathway">
    <text evidence="5">Cofactor biosynthesis; coenzyme A biosynthesis; CoA from (R)-pantothenate: step 5/5.</text>
</comment>
<keyword evidence="5 7" id="KW-0808">Transferase</keyword>
<comment type="similarity">
    <text evidence="1 5">Belongs to the CoaE family.</text>
</comment>
<comment type="caution">
    <text evidence="7">The sequence shown here is derived from an EMBL/GenBank/DDBJ whole genome shotgun (WGS) entry which is preliminary data.</text>
</comment>
<evidence type="ECO:0000256" key="4">
    <source>
        <dbReference type="ARBA" id="ARBA00022993"/>
    </source>
</evidence>
<dbReference type="Gene3D" id="3.40.50.300">
    <property type="entry name" value="P-loop containing nucleotide triphosphate hydrolases"/>
    <property type="match status" value="1"/>
</dbReference>
<dbReference type="SUPFAM" id="SSF52540">
    <property type="entry name" value="P-loop containing nucleoside triphosphate hydrolases"/>
    <property type="match status" value="1"/>
</dbReference>
<dbReference type="Pfam" id="PF01121">
    <property type="entry name" value="CoaE"/>
    <property type="match status" value="1"/>
</dbReference>
<dbReference type="PANTHER" id="PTHR10695:SF46">
    <property type="entry name" value="BIFUNCTIONAL COENZYME A SYNTHASE-RELATED"/>
    <property type="match status" value="1"/>
</dbReference>
<evidence type="ECO:0000256" key="5">
    <source>
        <dbReference type="HAMAP-Rule" id="MF_00376"/>
    </source>
</evidence>
<dbReference type="EMBL" id="DRSQ01000110">
    <property type="protein sequence ID" value="HHE32039.1"/>
    <property type="molecule type" value="Genomic_DNA"/>
</dbReference>
<comment type="catalytic activity">
    <reaction evidence="5">
        <text>3'-dephospho-CoA + ATP = ADP + CoA + H(+)</text>
        <dbReference type="Rhea" id="RHEA:18245"/>
        <dbReference type="ChEBI" id="CHEBI:15378"/>
        <dbReference type="ChEBI" id="CHEBI:30616"/>
        <dbReference type="ChEBI" id="CHEBI:57287"/>
        <dbReference type="ChEBI" id="CHEBI:57328"/>
        <dbReference type="ChEBI" id="CHEBI:456216"/>
        <dbReference type="EC" id="2.7.1.24"/>
    </reaction>
</comment>
<reference evidence="7" key="1">
    <citation type="journal article" date="2020" name="mSystems">
        <title>Genome- and Community-Level Interaction Insights into Carbon Utilization and Element Cycling Functions of Hydrothermarchaeota in Hydrothermal Sediment.</title>
        <authorList>
            <person name="Zhou Z."/>
            <person name="Liu Y."/>
            <person name="Xu W."/>
            <person name="Pan J."/>
            <person name="Luo Z.H."/>
            <person name="Li M."/>
        </authorList>
    </citation>
    <scope>NUCLEOTIDE SEQUENCE [LARGE SCALE GENOMIC DNA]</scope>
    <source>
        <strain evidence="7">HyVt-633</strain>
    </source>
</reference>
<proteinExistence type="inferred from homology"/>
<dbReference type="CDD" id="cd02022">
    <property type="entry name" value="DPCK"/>
    <property type="match status" value="1"/>
</dbReference>
<name>A0A7C5HBZ2_9CHLB</name>
<protein>
    <recommendedName>
        <fullName evidence="5 6">Dephospho-CoA kinase</fullName>
        <ecNumber evidence="5 6">2.7.1.24</ecNumber>
    </recommendedName>
    <alternativeName>
        <fullName evidence="5">Dephosphocoenzyme A kinase</fullName>
    </alternativeName>
</protein>
<accession>A0A7C5HBZ2</accession>
<dbReference type="AlphaFoldDB" id="A0A7C5HBZ2"/>
<dbReference type="PROSITE" id="PS51219">
    <property type="entry name" value="DPCK"/>
    <property type="match status" value="1"/>
</dbReference>
<sequence length="210" mass="23326">MDQLPLLVGVTGGIGSGKSTVCAMLAGLGCELFEADRVAKEFQLHDPEVIAGIEELFGSGVYRRDGSGVLSIDRKAIAAIVFSDSKKLEALNRLIHPKVRDAFRREILRCAREGKRILCKEAAILFESGMDQELDRIIVVAAGDGVRLERAVARGMGSREEIKRRMKAQWPQEQLIKRAHYVIFNDGTIDELRSQVEQVYRSLESLIESA</sequence>
<dbReference type="NCBIfam" id="TIGR00152">
    <property type="entry name" value="dephospho-CoA kinase"/>
    <property type="match status" value="1"/>
</dbReference>
<keyword evidence="4 5" id="KW-0173">Coenzyme A biosynthesis</keyword>
<dbReference type="InterPro" id="IPR027417">
    <property type="entry name" value="P-loop_NTPase"/>
</dbReference>
<keyword evidence="5" id="KW-0963">Cytoplasm</keyword>
<keyword evidence="2 5" id="KW-0547">Nucleotide-binding</keyword>
<comment type="function">
    <text evidence="5">Catalyzes the phosphorylation of the 3'-hydroxyl group of dephosphocoenzyme A to form coenzyme A.</text>
</comment>
<dbReference type="EC" id="2.7.1.24" evidence="5 6"/>
<dbReference type="GO" id="GO:0015937">
    <property type="term" value="P:coenzyme A biosynthetic process"/>
    <property type="evidence" value="ECO:0007669"/>
    <property type="project" value="UniProtKB-UniRule"/>
</dbReference>
<dbReference type="GO" id="GO:0004140">
    <property type="term" value="F:dephospho-CoA kinase activity"/>
    <property type="evidence" value="ECO:0007669"/>
    <property type="project" value="UniProtKB-UniRule"/>
</dbReference>
<dbReference type="Proteomes" id="UP000886058">
    <property type="component" value="Unassembled WGS sequence"/>
</dbReference>
<evidence type="ECO:0000256" key="1">
    <source>
        <dbReference type="ARBA" id="ARBA00009018"/>
    </source>
</evidence>
<evidence type="ECO:0000256" key="2">
    <source>
        <dbReference type="ARBA" id="ARBA00022741"/>
    </source>
</evidence>
<dbReference type="GO" id="GO:0005737">
    <property type="term" value="C:cytoplasm"/>
    <property type="evidence" value="ECO:0007669"/>
    <property type="project" value="UniProtKB-SubCell"/>
</dbReference>
<dbReference type="PANTHER" id="PTHR10695">
    <property type="entry name" value="DEPHOSPHO-COA KINASE-RELATED"/>
    <property type="match status" value="1"/>
</dbReference>
<evidence type="ECO:0000256" key="3">
    <source>
        <dbReference type="ARBA" id="ARBA00022840"/>
    </source>
</evidence>
<comment type="subcellular location">
    <subcellularLocation>
        <location evidence="5">Cytoplasm</location>
    </subcellularLocation>
</comment>
<dbReference type="InterPro" id="IPR001977">
    <property type="entry name" value="Depp_CoAkinase"/>
</dbReference>
<dbReference type="GO" id="GO:0005524">
    <property type="term" value="F:ATP binding"/>
    <property type="evidence" value="ECO:0007669"/>
    <property type="project" value="UniProtKB-UniRule"/>
</dbReference>
<evidence type="ECO:0000256" key="6">
    <source>
        <dbReference type="NCBIfam" id="TIGR00152"/>
    </source>
</evidence>
<keyword evidence="5 7" id="KW-0418">Kinase</keyword>
<evidence type="ECO:0000313" key="7">
    <source>
        <dbReference type="EMBL" id="HHE32039.1"/>
    </source>
</evidence>
<dbReference type="UniPathway" id="UPA00241">
    <property type="reaction ID" value="UER00356"/>
</dbReference>
<organism evidence="7">
    <name type="scientific">Chlorobaculum parvum</name>
    <dbReference type="NCBI Taxonomy" id="274539"/>
    <lineage>
        <taxon>Bacteria</taxon>
        <taxon>Pseudomonadati</taxon>
        <taxon>Chlorobiota</taxon>
        <taxon>Chlorobiia</taxon>
        <taxon>Chlorobiales</taxon>
        <taxon>Chlorobiaceae</taxon>
        <taxon>Chlorobaculum</taxon>
    </lineage>
</organism>